<proteinExistence type="predicted"/>
<protein>
    <submittedName>
        <fullName evidence="1">Uncharacterized protein</fullName>
    </submittedName>
</protein>
<name>A0A0A9CD38_ARUDO</name>
<reference evidence="1" key="2">
    <citation type="journal article" date="2015" name="Data Brief">
        <title>Shoot transcriptome of the giant reed, Arundo donax.</title>
        <authorList>
            <person name="Barrero R.A."/>
            <person name="Guerrero F.D."/>
            <person name="Moolhuijzen P."/>
            <person name="Goolsby J.A."/>
            <person name="Tidwell J."/>
            <person name="Bellgard S.E."/>
            <person name="Bellgard M.I."/>
        </authorList>
    </citation>
    <scope>NUCLEOTIDE SEQUENCE</scope>
    <source>
        <tissue evidence="1">Shoot tissue taken approximately 20 cm above the soil surface</tissue>
    </source>
</reference>
<sequence>MKWASSSALHNVGLARTMEVHTRDEMAT</sequence>
<dbReference type="AlphaFoldDB" id="A0A0A9CD38"/>
<accession>A0A0A9CD38</accession>
<dbReference type="EMBL" id="GBRH01223681">
    <property type="protein sequence ID" value="JAD74214.1"/>
    <property type="molecule type" value="Transcribed_RNA"/>
</dbReference>
<evidence type="ECO:0000313" key="1">
    <source>
        <dbReference type="EMBL" id="JAD74214.1"/>
    </source>
</evidence>
<reference evidence="1" key="1">
    <citation type="submission" date="2014-09" db="EMBL/GenBank/DDBJ databases">
        <authorList>
            <person name="Magalhaes I.L.F."/>
            <person name="Oliveira U."/>
            <person name="Santos F.R."/>
            <person name="Vidigal T.H.D.A."/>
            <person name="Brescovit A.D."/>
            <person name="Santos A.J."/>
        </authorList>
    </citation>
    <scope>NUCLEOTIDE SEQUENCE</scope>
    <source>
        <tissue evidence="1">Shoot tissue taken approximately 20 cm above the soil surface</tissue>
    </source>
</reference>
<organism evidence="1">
    <name type="scientific">Arundo donax</name>
    <name type="common">Giant reed</name>
    <name type="synonym">Donax arundinaceus</name>
    <dbReference type="NCBI Taxonomy" id="35708"/>
    <lineage>
        <taxon>Eukaryota</taxon>
        <taxon>Viridiplantae</taxon>
        <taxon>Streptophyta</taxon>
        <taxon>Embryophyta</taxon>
        <taxon>Tracheophyta</taxon>
        <taxon>Spermatophyta</taxon>
        <taxon>Magnoliopsida</taxon>
        <taxon>Liliopsida</taxon>
        <taxon>Poales</taxon>
        <taxon>Poaceae</taxon>
        <taxon>PACMAD clade</taxon>
        <taxon>Arundinoideae</taxon>
        <taxon>Arundineae</taxon>
        <taxon>Arundo</taxon>
    </lineage>
</organism>